<proteinExistence type="predicted"/>
<evidence type="ECO:0000313" key="1">
    <source>
        <dbReference type="EMBL" id="KAK3739768.1"/>
    </source>
</evidence>
<dbReference type="EMBL" id="JAWDGP010006502">
    <property type="protein sequence ID" value="KAK3739768.1"/>
    <property type="molecule type" value="Genomic_DNA"/>
</dbReference>
<evidence type="ECO:0000313" key="2">
    <source>
        <dbReference type="Proteomes" id="UP001283361"/>
    </source>
</evidence>
<protein>
    <submittedName>
        <fullName evidence="1">Uncharacterized protein</fullName>
    </submittedName>
</protein>
<reference evidence="1" key="1">
    <citation type="journal article" date="2023" name="G3 (Bethesda)">
        <title>A reference genome for the long-term kleptoplast-retaining sea slug Elysia crispata morphotype clarki.</title>
        <authorList>
            <person name="Eastman K.E."/>
            <person name="Pendleton A.L."/>
            <person name="Shaikh M.A."/>
            <person name="Suttiyut T."/>
            <person name="Ogas R."/>
            <person name="Tomko P."/>
            <person name="Gavelis G."/>
            <person name="Widhalm J.R."/>
            <person name="Wisecaver J.H."/>
        </authorList>
    </citation>
    <scope>NUCLEOTIDE SEQUENCE</scope>
    <source>
        <strain evidence="1">ECLA1</strain>
    </source>
</reference>
<keyword evidence="2" id="KW-1185">Reference proteome</keyword>
<name>A0AAE1CVP2_9GAST</name>
<dbReference type="Proteomes" id="UP001283361">
    <property type="component" value="Unassembled WGS sequence"/>
</dbReference>
<dbReference type="AlphaFoldDB" id="A0AAE1CVP2"/>
<sequence length="136" mass="15247">MRTPSLADLQLQLLMTRGHPVLLISTHVTYDMTISSLADLQMHKFCFSSWLLYTVKPVKSQDLISTADNRTIVPSNTMSVREIPSLQQTTVHRRTMSVPEIPFPQQTTVHCNTMSVLGIPSPQQTIVHSNSTVESK</sequence>
<comment type="caution">
    <text evidence="1">The sequence shown here is derived from an EMBL/GenBank/DDBJ whole genome shotgun (WGS) entry which is preliminary data.</text>
</comment>
<gene>
    <name evidence="1" type="ORF">RRG08_028207</name>
</gene>
<organism evidence="1 2">
    <name type="scientific">Elysia crispata</name>
    <name type="common">lettuce slug</name>
    <dbReference type="NCBI Taxonomy" id="231223"/>
    <lineage>
        <taxon>Eukaryota</taxon>
        <taxon>Metazoa</taxon>
        <taxon>Spiralia</taxon>
        <taxon>Lophotrochozoa</taxon>
        <taxon>Mollusca</taxon>
        <taxon>Gastropoda</taxon>
        <taxon>Heterobranchia</taxon>
        <taxon>Euthyneura</taxon>
        <taxon>Panpulmonata</taxon>
        <taxon>Sacoglossa</taxon>
        <taxon>Placobranchoidea</taxon>
        <taxon>Plakobranchidae</taxon>
        <taxon>Elysia</taxon>
    </lineage>
</organism>
<accession>A0AAE1CVP2</accession>